<reference evidence="15" key="1">
    <citation type="submission" date="2025-08" db="UniProtKB">
        <authorList>
            <consortium name="RefSeq"/>
        </authorList>
    </citation>
    <scope>IDENTIFICATION</scope>
</reference>
<dbReference type="FunFam" id="3.30.160.60:FF:001954">
    <property type="entry name" value="Zinc finger protein 787"/>
    <property type="match status" value="1"/>
</dbReference>
<dbReference type="Pfam" id="PF01352">
    <property type="entry name" value="KRAB"/>
    <property type="match status" value="1"/>
</dbReference>
<dbReference type="FunFam" id="3.30.160.60:FF:000706">
    <property type="entry name" value="Zinc finger protein"/>
    <property type="match status" value="1"/>
</dbReference>
<dbReference type="PROSITE" id="PS00028">
    <property type="entry name" value="ZINC_FINGER_C2H2_1"/>
    <property type="match status" value="7"/>
</dbReference>
<dbReference type="GO" id="GO:0005634">
    <property type="term" value="C:nucleus"/>
    <property type="evidence" value="ECO:0007669"/>
    <property type="project" value="UniProtKB-SubCell"/>
</dbReference>
<dbReference type="InParanoid" id="A0A6P8SCG7"/>
<dbReference type="AlphaFoldDB" id="A0A6P8SCG7"/>
<feature type="domain" description="KRAB" evidence="13">
    <location>
        <begin position="11"/>
        <end position="82"/>
    </location>
</feature>
<feature type="domain" description="C2H2-type" evidence="12">
    <location>
        <begin position="527"/>
        <end position="554"/>
    </location>
</feature>
<name>A0A6P8SCG7_GEOSA</name>
<keyword evidence="14" id="KW-1185">Reference proteome</keyword>
<dbReference type="PROSITE" id="PS50157">
    <property type="entry name" value="ZINC_FINGER_C2H2_2"/>
    <property type="match status" value="7"/>
</dbReference>
<dbReference type="Pfam" id="PF13465">
    <property type="entry name" value="zf-H2C2_2"/>
    <property type="match status" value="1"/>
</dbReference>
<evidence type="ECO:0000256" key="2">
    <source>
        <dbReference type="ARBA" id="ARBA00006991"/>
    </source>
</evidence>
<dbReference type="PANTHER" id="PTHR23226">
    <property type="entry name" value="ZINC FINGER AND SCAN DOMAIN-CONTAINING"/>
    <property type="match status" value="1"/>
</dbReference>
<feature type="domain" description="C2H2-type" evidence="12">
    <location>
        <begin position="443"/>
        <end position="470"/>
    </location>
</feature>
<feature type="domain" description="C2H2-type" evidence="12">
    <location>
        <begin position="471"/>
        <end position="498"/>
    </location>
</feature>
<dbReference type="OrthoDB" id="9896200at2759"/>
<dbReference type="Proteomes" id="UP000515159">
    <property type="component" value="Chromosome 10"/>
</dbReference>
<evidence type="ECO:0000256" key="11">
    <source>
        <dbReference type="PROSITE-ProRule" id="PRU00042"/>
    </source>
</evidence>
<dbReference type="FunFam" id="3.30.160.60:FF:001289">
    <property type="entry name" value="Zinc finger protein 574"/>
    <property type="match status" value="1"/>
</dbReference>
<comment type="subcellular location">
    <subcellularLocation>
        <location evidence="1">Nucleus</location>
    </subcellularLocation>
</comment>
<keyword evidence="5 11" id="KW-0863">Zinc-finger</keyword>
<dbReference type="Gene3D" id="6.10.140.140">
    <property type="match status" value="1"/>
</dbReference>
<proteinExistence type="inferred from homology"/>
<keyword evidence="10" id="KW-0539">Nucleus</keyword>
<feature type="domain" description="C2H2-type" evidence="12">
    <location>
        <begin position="499"/>
        <end position="526"/>
    </location>
</feature>
<organism evidence="14 15">
    <name type="scientific">Geotrypetes seraphini</name>
    <name type="common">Gaboon caecilian</name>
    <name type="synonym">Caecilia seraphini</name>
    <dbReference type="NCBI Taxonomy" id="260995"/>
    <lineage>
        <taxon>Eukaryota</taxon>
        <taxon>Metazoa</taxon>
        <taxon>Chordata</taxon>
        <taxon>Craniata</taxon>
        <taxon>Vertebrata</taxon>
        <taxon>Euteleostomi</taxon>
        <taxon>Amphibia</taxon>
        <taxon>Gymnophiona</taxon>
        <taxon>Geotrypetes</taxon>
    </lineage>
</organism>
<dbReference type="FunFam" id="3.30.160.60:FF:000839">
    <property type="entry name" value="Zinc finger protein 691"/>
    <property type="match status" value="1"/>
</dbReference>
<evidence type="ECO:0000256" key="10">
    <source>
        <dbReference type="ARBA" id="ARBA00023242"/>
    </source>
</evidence>
<evidence type="ECO:0000256" key="5">
    <source>
        <dbReference type="ARBA" id="ARBA00022771"/>
    </source>
</evidence>
<keyword evidence="9" id="KW-0804">Transcription</keyword>
<comment type="similarity">
    <text evidence="2">Belongs to the krueppel C2H2-type zinc-finger protein family.</text>
</comment>
<evidence type="ECO:0000259" key="13">
    <source>
        <dbReference type="PROSITE" id="PS50805"/>
    </source>
</evidence>
<evidence type="ECO:0000256" key="1">
    <source>
        <dbReference type="ARBA" id="ARBA00004123"/>
    </source>
</evidence>
<evidence type="ECO:0000256" key="4">
    <source>
        <dbReference type="ARBA" id="ARBA00022737"/>
    </source>
</evidence>
<feature type="domain" description="C2H2-type" evidence="12">
    <location>
        <begin position="415"/>
        <end position="442"/>
    </location>
</feature>
<dbReference type="RefSeq" id="XP_033816325.1">
    <property type="nucleotide sequence ID" value="XM_033960434.1"/>
</dbReference>
<dbReference type="FunFam" id="3.30.160.60:FF:001837">
    <property type="entry name" value="Zgc:110821"/>
    <property type="match status" value="1"/>
</dbReference>
<dbReference type="PANTHER" id="PTHR23226:SF416">
    <property type="entry name" value="FI01424P"/>
    <property type="match status" value="1"/>
</dbReference>
<dbReference type="InterPro" id="IPR036051">
    <property type="entry name" value="KRAB_dom_sf"/>
</dbReference>
<evidence type="ECO:0000256" key="8">
    <source>
        <dbReference type="ARBA" id="ARBA00023125"/>
    </source>
</evidence>
<evidence type="ECO:0000256" key="9">
    <source>
        <dbReference type="ARBA" id="ARBA00023163"/>
    </source>
</evidence>
<keyword evidence="8" id="KW-0238">DNA-binding</keyword>
<evidence type="ECO:0000313" key="14">
    <source>
        <dbReference type="Proteomes" id="UP000515159"/>
    </source>
</evidence>
<dbReference type="InterPro" id="IPR036236">
    <property type="entry name" value="Znf_C2H2_sf"/>
</dbReference>
<dbReference type="InterPro" id="IPR013087">
    <property type="entry name" value="Znf_C2H2_type"/>
</dbReference>
<dbReference type="PROSITE" id="PS50805">
    <property type="entry name" value="KRAB"/>
    <property type="match status" value="1"/>
</dbReference>
<keyword evidence="6" id="KW-0862">Zinc</keyword>
<keyword evidence="4" id="KW-0677">Repeat</keyword>
<dbReference type="GO" id="GO:0000978">
    <property type="term" value="F:RNA polymerase II cis-regulatory region sequence-specific DNA binding"/>
    <property type="evidence" value="ECO:0007669"/>
    <property type="project" value="TreeGrafter"/>
</dbReference>
<evidence type="ECO:0000259" key="12">
    <source>
        <dbReference type="PROSITE" id="PS50157"/>
    </source>
</evidence>
<keyword evidence="7" id="KW-0805">Transcription regulation</keyword>
<accession>A0A6P8SCG7</accession>
<dbReference type="KEGG" id="gsh:117367654"/>
<dbReference type="GO" id="GO:0008270">
    <property type="term" value="F:zinc ion binding"/>
    <property type="evidence" value="ECO:0007669"/>
    <property type="project" value="UniProtKB-KW"/>
</dbReference>
<dbReference type="SMART" id="SM00349">
    <property type="entry name" value="KRAB"/>
    <property type="match status" value="1"/>
</dbReference>
<gene>
    <name evidence="15" type="primary">LOC117367654</name>
</gene>
<feature type="domain" description="C2H2-type" evidence="12">
    <location>
        <begin position="320"/>
        <end position="347"/>
    </location>
</feature>
<dbReference type="SMART" id="SM00355">
    <property type="entry name" value="ZnF_C2H2"/>
    <property type="match status" value="7"/>
</dbReference>
<dbReference type="GeneID" id="117367654"/>
<evidence type="ECO:0000313" key="15">
    <source>
        <dbReference type="RefSeq" id="XP_033816325.1"/>
    </source>
</evidence>
<dbReference type="SUPFAM" id="SSF57667">
    <property type="entry name" value="beta-beta-alpha zinc fingers"/>
    <property type="match status" value="4"/>
</dbReference>
<dbReference type="Gene3D" id="3.30.160.60">
    <property type="entry name" value="Classic Zinc Finger"/>
    <property type="match status" value="7"/>
</dbReference>
<dbReference type="CDD" id="cd07765">
    <property type="entry name" value="KRAB_A-box"/>
    <property type="match status" value="1"/>
</dbReference>
<evidence type="ECO:0000256" key="3">
    <source>
        <dbReference type="ARBA" id="ARBA00022723"/>
    </source>
</evidence>
<dbReference type="GO" id="GO:0000981">
    <property type="term" value="F:DNA-binding transcription factor activity, RNA polymerase II-specific"/>
    <property type="evidence" value="ECO:0007669"/>
    <property type="project" value="TreeGrafter"/>
</dbReference>
<dbReference type="FunFam" id="3.30.160.60:FF:002343">
    <property type="entry name" value="Zinc finger protein 33A"/>
    <property type="match status" value="2"/>
</dbReference>
<sequence>MSALGSDQASVAFKDVAAYFLEVEWNLLAEWQKDLYKVVIQEIHDILISRGYSIVNPDVIFKIKKEDEKYFTQHLEQEGKETLNDPTKSLPIVTSVFSLNIKQEEDLPLVDHFESEISEDIHPSETSSYCVKPDVLIRFYQEGFGTEPPGSEERRNLTTTGTCDELHEAGNQSYTAEPTVEILKMEADPVSVQLKREEEETYTMNNDGFGNNSKRMRECVGQQMKKWKPKNPSRDSADPLSHCVGGVNTVTPPSMKEKLQNVARPNAGAEQERNSNYFSNLAQNQRLNGEKPFQSTAYEERFFENSELIKEKEIHKHKSFQCTECEKCFTYKSQFVIHQNVHKRQKLPKCSGHDKGFSQTFQLDRHEGINIRKKQVHEMNLQGAKLFKCPLCDKSFTQKHNLRIHEGIHIGGKPYPCSQCDKSFNHTSSLRIHERIHTGEKPYECSHCDKSFSTRGSRRTHERIHTGEKPYKCSQCDKSFSHISTLKNHKRIHTGEKPYKCFQCDKSFNQKSHLRRHRRIHTGEKPYKCSECDKSFNDTTSCRRHERFHTGKKNI</sequence>
<evidence type="ECO:0000256" key="7">
    <source>
        <dbReference type="ARBA" id="ARBA00023015"/>
    </source>
</evidence>
<evidence type="ECO:0000256" key="6">
    <source>
        <dbReference type="ARBA" id="ARBA00022833"/>
    </source>
</evidence>
<dbReference type="InterPro" id="IPR001909">
    <property type="entry name" value="KRAB"/>
</dbReference>
<keyword evidence="3" id="KW-0479">Metal-binding</keyword>
<feature type="domain" description="C2H2-type" evidence="12">
    <location>
        <begin position="387"/>
        <end position="414"/>
    </location>
</feature>
<dbReference type="Pfam" id="PF00096">
    <property type="entry name" value="zf-C2H2"/>
    <property type="match status" value="5"/>
</dbReference>
<dbReference type="SUPFAM" id="SSF109640">
    <property type="entry name" value="KRAB domain (Kruppel-associated box)"/>
    <property type="match status" value="1"/>
</dbReference>
<protein>
    <submittedName>
        <fullName evidence="15">Zinc finger protein 845-like</fullName>
    </submittedName>
</protein>